<keyword evidence="4" id="KW-0288">FMN</keyword>
<protein>
    <recommendedName>
        <fullName evidence="2">Probable nitronate monooxygenase</fullName>
    </recommendedName>
</protein>
<sequence length="310" mass="32185">MKSICDVVGVKYPIFQGSMAAVAEAPLVGAVSEAGGLGILATAGRDGKWVRDQIHQIRQITSKPFAVNVMLLSHRTEEVLKVVVEENVKIVTTGAGNPVPFIGLLKEAGIMVIPVVANAHQAQKVEDAGADAVVCEGTEAGGHVGEVTTLPLARAVIQAVNIPVVIAGGICDGRGLAAAFALGAQGVQMGTVFCASQEAPIAQEYKEAIVNCQLTDTVVIGREIGAPVRLIKSDAVKELADQIKGGLSRDEFEKLNLGALVKALTKGDTEEGIVTIGQVAGNVTAIRPVKEIIESVVTEAKEVLNNLSAF</sequence>
<dbReference type="Pfam" id="PF03060">
    <property type="entry name" value="NMO"/>
    <property type="match status" value="2"/>
</dbReference>
<dbReference type="Gene3D" id="3.20.20.70">
    <property type="entry name" value="Aldolase class I"/>
    <property type="match status" value="1"/>
</dbReference>
<keyword evidence="5" id="KW-0560">Oxidoreductase</keyword>
<dbReference type="SUPFAM" id="SSF51412">
    <property type="entry name" value="Inosine monophosphate dehydrogenase (IMPDH)"/>
    <property type="match status" value="1"/>
</dbReference>
<reference evidence="6 7" key="1">
    <citation type="submission" date="2017-12" db="EMBL/GenBank/DDBJ databases">
        <title>Phylogenetic diversity of female urinary microbiome.</title>
        <authorList>
            <person name="Thomas-White K."/>
            <person name="Wolfe A.J."/>
        </authorList>
    </citation>
    <scope>NUCLEOTIDE SEQUENCE [LARGE SCALE GENOMIC DNA]</scope>
    <source>
        <strain evidence="6 7">UMB0844</strain>
    </source>
</reference>
<evidence type="ECO:0000256" key="4">
    <source>
        <dbReference type="ARBA" id="ARBA00022643"/>
    </source>
</evidence>
<evidence type="ECO:0000313" key="6">
    <source>
        <dbReference type="EMBL" id="PKY92025.1"/>
    </source>
</evidence>
<dbReference type="PANTHER" id="PTHR32332">
    <property type="entry name" value="2-NITROPROPANE DIOXYGENASE"/>
    <property type="match status" value="1"/>
</dbReference>
<gene>
    <name evidence="6" type="ORF">CYJ27_00895</name>
</gene>
<comment type="function">
    <text evidence="1">Nitronate monooxygenase that uses molecular oxygen to catalyze the oxidative denitrification of alkyl nitronates. Acts on propionate 3-nitronate (P3N), the presumed physiological substrate. Probably functions in the detoxification of P3N, a metabolic poison produced by plants and fungi as a defense mechanism.</text>
</comment>
<evidence type="ECO:0000256" key="1">
    <source>
        <dbReference type="ARBA" id="ARBA00003535"/>
    </source>
</evidence>
<organism evidence="6 7">
    <name type="scientific">Aerococcus christensenii</name>
    <dbReference type="NCBI Taxonomy" id="87541"/>
    <lineage>
        <taxon>Bacteria</taxon>
        <taxon>Bacillati</taxon>
        <taxon>Bacillota</taxon>
        <taxon>Bacilli</taxon>
        <taxon>Lactobacillales</taxon>
        <taxon>Aerococcaceae</taxon>
        <taxon>Aerococcus</taxon>
    </lineage>
</organism>
<keyword evidence="3" id="KW-0285">Flavoprotein</keyword>
<dbReference type="CDD" id="cd04730">
    <property type="entry name" value="NPD_like"/>
    <property type="match status" value="1"/>
</dbReference>
<dbReference type="PANTHER" id="PTHR32332:SF20">
    <property type="entry name" value="2-NITROPROPANE DIOXYGENASE-LIKE PROTEIN"/>
    <property type="match status" value="1"/>
</dbReference>
<dbReference type="InterPro" id="IPR004136">
    <property type="entry name" value="NMO"/>
</dbReference>
<evidence type="ECO:0000256" key="2">
    <source>
        <dbReference type="ARBA" id="ARBA00013457"/>
    </source>
</evidence>
<accession>A0A2I1K8X0</accession>
<dbReference type="EMBL" id="PKGZ01000001">
    <property type="protein sequence ID" value="PKY92025.1"/>
    <property type="molecule type" value="Genomic_DNA"/>
</dbReference>
<evidence type="ECO:0000256" key="3">
    <source>
        <dbReference type="ARBA" id="ARBA00022630"/>
    </source>
</evidence>
<dbReference type="InterPro" id="IPR013785">
    <property type="entry name" value="Aldolase_TIM"/>
</dbReference>
<evidence type="ECO:0000313" key="7">
    <source>
        <dbReference type="Proteomes" id="UP000234775"/>
    </source>
</evidence>
<keyword evidence="7" id="KW-1185">Reference proteome</keyword>
<dbReference type="RefSeq" id="WP_101659368.1">
    <property type="nucleotide sequence ID" value="NZ_PKGZ01000001.1"/>
</dbReference>
<comment type="caution">
    <text evidence="6">The sequence shown here is derived from an EMBL/GenBank/DDBJ whole genome shotgun (WGS) entry which is preliminary data.</text>
</comment>
<proteinExistence type="predicted"/>
<dbReference type="GO" id="GO:0018580">
    <property type="term" value="F:nitronate monooxygenase activity"/>
    <property type="evidence" value="ECO:0007669"/>
    <property type="project" value="InterPro"/>
</dbReference>
<dbReference type="Proteomes" id="UP000234775">
    <property type="component" value="Unassembled WGS sequence"/>
</dbReference>
<evidence type="ECO:0000256" key="5">
    <source>
        <dbReference type="ARBA" id="ARBA00023002"/>
    </source>
</evidence>
<dbReference type="AlphaFoldDB" id="A0A2I1K8X0"/>
<name>A0A2I1K8X0_9LACT</name>